<feature type="domain" description="Fumarylacetoacetase-like C-terminal" evidence="2">
    <location>
        <begin position="1"/>
        <end position="146"/>
    </location>
</feature>
<dbReference type="EMBL" id="FRCS01000003">
    <property type="protein sequence ID" value="SHN19147.1"/>
    <property type="molecule type" value="Genomic_DNA"/>
</dbReference>
<evidence type="ECO:0000259" key="2">
    <source>
        <dbReference type="Pfam" id="PF01557"/>
    </source>
</evidence>
<evidence type="ECO:0000313" key="3">
    <source>
        <dbReference type="EMBL" id="SHN19147.1"/>
    </source>
</evidence>
<organism evidence="3 4">
    <name type="scientific">Cryptosporangium aurantiacum</name>
    <dbReference type="NCBI Taxonomy" id="134849"/>
    <lineage>
        <taxon>Bacteria</taxon>
        <taxon>Bacillati</taxon>
        <taxon>Actinomycetota</taxon>
        <taxon>Actinomycetes</taxon>
        <taxon>Cryptosporangiales</taxon>
        <taxon>Cryptosporangiaceae</taxon>
        <taxon>Cryptosporangium</taxon>
    </lineage>
</organism>
<dbReference type="STRING" id="134849.SAMN05443668_103550"/>
<name>A0A1M7PPA7_9ACTN</name>
<sequence length="189" mass="20715">MAAVIGRRARRMRREDALDVMAGWVIVNDLTLREQVWRPDLPELGTDFLASKNAPTFLPTGPVLVPRAAVPDPSDLHVTLRLNGEVMQDQSTNDMIFDVAEIIAHCSNVATLLPGDLVLTGSPAGNGLAHGRLLRPGDRMDATITRARRTVHSVRSRTVGERLMTYRPPYGGLRAATPVTSPGCRYRAR</sequence>
<dbReference type="InterPro" id="IPR036663">
    <property type="entry name" value="Fumarylacetoacetase_C_sf"/>
</dbReference>
<dbReference type="PANTHER" id="PTHR11820">
    <property type="entry name" value="ACYLPYRUVASE"/>
    <property type="match status" value="1"/>
</dbReference>
<evidence type="ECO:0000256" key="1">
    <source>
        <dbReference type="ARBA" id="ARBA00022723"/>
    </source>
</evidence>
<reference evidence="3 4" key="1">
    <citation type="submission" date="2016-11" db="EMBL/GenBank/DDBJ databases">
        <authorList>
            <person name="Jaros S."/>
            <person name="Januszkiewicz K."/>
            <person name="Wedrychowicz H."/>
        </authorList>
    </citation>
    <scope>NUCLEOTIDE SEQUENCE [LARGE SCALE GENOMIC DNA]</scope>
    <source>
        <strain evidence="3 4">DSM 46144</strain>
    </source>
</reference>
<dbReference type="Pfam" id="PF01557">
    <property type="entry name" value="FAA_hydrolase"/>
    <property type="match status" value="1"/>
</dbReference>
<keyword evidence="4" id="KW-1185">Reference proteome</keyword>
<keyword evidence="3" id="KW-0378">Hydrolase</keyword>
<keyword evidence="1" id="KW-0479">Metal-binding</keyword>
<dbReference type="GO" id="GO:0046872">
    <property type="term" value="F:metal ion binding"/>
    <property type="evidence" value="ECO:0007669"/>
    <property type="project" value="UniProtKB-KW"/>
</dbReference>
<dbReference type="Proteomes" id="UP000184440">
    <property type="component" value="Unassembled WGS sequence"/>
</dbReference>
<accession>A0A1M7PPA7</accession>
<dbReference type="SUPFAM" id="SSF56529">
    <property type="entry name" value="FAH"/>
    <property type="match status" value="1"/>
</dbReference>
<protein>
    <submittedName>
        <fullName evidence="3">Fumarylacetoacetate (FAA) hydrolase family protein</fullName>
    </submittedName>
</protein>
<dbReference type="InterPro" id="IPR011234">
    <property type="entry name" value="Fumarylacetoacetase-like_C"/>
</dbReference>
<dbReference type="Gene3D" id="3.90.850.10">
    <property type="entry name" value="Fumarylacetoacetase-like, C-terminal domain"/>
    <property type="match status" value="1"/>
</dbReference>
<evidence type="ECO:0000313" key="4">
    <source>
        <dbReference type="Proteomes" id="UP000184440"/>
    </source>
</evidence>
<proteinExistence type="predicted"/>
<gene>
    <name evidence="3" type="ORF">SAMN05443668_103550</name>
</gene>
<dbReference type="AlphaFoldDB" id="A0A1M7PPA7"/>
<dbReference type="GO" id="GO:0016787">
    <property type="term" value="F:hydrolase activity"/>
    <property type="evidence" value="ECO:0007669"/>
    <property type="project" value="UniProtKB-KW"/>
</dbReference>